<evidence type="ECO:0000313" key="13">
    <source>
        <dbReference type="EMBL" id="ATF09312.1"/>
    </source>
</evidence>
<dbReference type="CDD" id="cd05009">
    <property type="entry name" value="SIS_GlmS_GlmD_2"/>
    <property type="match status" value="1"/>
</dbReference>
<feature type="domain" description="Glutamine amidotransferase type-2" evidence="11">
    <location>
        <begin position="56"/>
        <end position="273"/>
    </location>
</feature>
<dbReference type="EMBL" id="CP020660">
    <property type="protein sequence ID" value="ATF09312.1"/>
    <property type="molecule type" value="Genomic_DNA"/>
</dbReference>
<feature type="domain" description="SIS" evidence="12">
    <location>
        <begin position="514"/>
        <end position="655"/>
    </location>
</feature>
<dbReference type="Proteomes" id="UP000218160">
    <property type="component" value="Chromosome 1"/>
</dbReference>
<evidence type="ECO:0000256" key="7">
    <source>
        <dbReference type="ARBA" id="ARBA00022679"/>
    </source>
</evidence>
<dbReference type="InterPro" id="IPR001347">
    <property type="entry name" value="SIS_dom"/>
</dbReference>
<dbReference type="GO" id="GO:0046349">
    <property type="term" value="P:amino sugar biosynthetic process"/>
    <property type="evidence" value="ECO:0007669"/>
    <property type="project" value="UniProtKB-ARBA"/>
</dbReference>
<comment type="function">
    <text evidence="10">Catalyzes the first step in hexosamine metabolism, converting fructose-6P into glucosamine-6P using glutamine as a nitrogen source.</text>
</comment>
<organism evidence="13 14">
    <name type="scientific">Candidatus Enterovibrio altilux</name>
    <dbReference type="NCBI Taxonomy" id="1927128"/>
    <lineage>
        <taxon>Bacteria</taxon>
        <taxon>Pseudomonadati</taxon>
        <taxon>Pseudomonadota</taxon>
        <taxon>Gammaproteobacteria</taxon>
        <taxon>Vibrionales</taxon>
        <taxon>Vibrionaceae</taxon>
        <taxon>Enterovibrio</taxon>
    </lineage>
</organism>
<keyword evidence="6 10" id="KW-0032">Aminotransferase</keyword>
<dbReference type="HAMAP" id="MF_00164">
    <property type="entry name" value="GlmS"/>
    <property type="match status" value="1"/>
</dbReference>
<dbReference type="PROSITE" id="PS51278">
    <property type="entry name" value="GATASE_TYPE_2"/>
    <property type="match status" value="1"/>
</dbReference>
<dbReference type="GO" id="GO:0005829">
    <property type="term" value="C:cytosol"/>
    <property type="evidence" value="ECO:0007669"/>
    <property type="project" value="TreeGrafter"/>
</dbReference>
<dbReference type="KEGG" id="elux:BTN50_0802"/>
<dbReference type="GO" id="GO:0004360">
    <property type="term" value="F:glutamine-fructose-6-phosphate transaminase (isomerizing) activity"/>
    <property type="evidence" value="ECO:0007669"/>
    <property type="project" value="UniProtKB-UniRule"/>
</dbReference>
<keyword evidence="5 10" id="KW-0963">Cytoplasm</keyword>
<comment type="subcellular location">
    <subcellularLocation>
        <location evidence="2 10">Cytoplasm</location>
    </subcellularLocation>
</comment>
<dbReference type="NCBIfam" id="TIGR01135">
    <property type="entry name" value="glmS"/>
    <property type="match status" value="1"/>
</dbReference>
<reference evidence="14" key="1">
    <citation type="submission" date="2017-04" db="EMBL/GenBank/DDBJ databases">
        <title>Genome evolution of the luminous symbionts of deep sea anglerfish.</title>
        <authorList>
            <person name="Hendry T.A."/>
        </authorList>
    </citation>
    <scope>NUCLEOTIDE SEQUENCE [LARGE SCALE GENOMIC DNA]</scope>
</reference>
<evidence type="ECO:0000313" key="14">
    <source>
        <dbReference type="Proteomes" id="UP000218160"/>
    </source>
</evidence>
<dbReference type="NCBIfam" id="NF001484">
    <property type="entry name" value="PRK00331.1"/>
    <property type="match status" value="1"/>
</dbReference>
<dbReference type="GO" id="GO:0006047">
    <property type="term" value="P:UDP-N-acetylglucosamine metabolic process"/>
    <property type="evidence" value="ECO:0007669"/>
    <property type="project" value="TreeGrafter"/>
</dbReference>
<dbReference type="InterPro" id="IPR005855">
    <property type="entry name" value="GFAT"/>
</dbReference>
<evidence type="ECO:0000256" key="3">
    <source>
        <dbReference type="ARBA" id="ARBA00012916"/>
    </source>
</evidence>
<proteinExistence type="inferred from homology"/>
<name>A0A291B8J5_9GAMM</name>
<dbReference type="GO" id="GO:0005975">
    <property type="term" value="P:carbohydrate metabolic process"/>
    <property type="evidence" value="ECO:0007669"/>
    <property type="project" value="UniProtKB-UniRule"/>
</dbReference>
<dbReference type="InterPro" id="IPR029055">
    <property type="entry name" value="Ntn_hydrolases_N"/>
</dbReference>
<keyword evidence="7 10" id="KW-0808">Transferase</keyword>
<dbReference type="SUPFAM" id="SSF53697">
    <property type="entry name" value="SIS domain"/>
    <property type="match status" value="1"/>
</dbReference>
<dbReference type="CDD" id="cd00714">
    <property type="entry name" value="GFAT"/>
    <property type="match status" value="1"/>
</dbReference>
<evidence type="ECO:0000256" key="4">
    <source>
        <dbReference type="ARBA" id="ARBA00016090"/>
    </source>
</evidence>
<evidence type="ECO:0000259" key="12">
    <source>
        <dbReference type="PROSITE" id="PS51464"/>
    </source>
</evidence>
<dbReference type="FunFam" id="3.60.20.10:FF:000006">
    <property type="entry name" value="Glutamine--fructose-6-phosphate aminotransferase [isomerizing]"/>
    <property type="match status" value="1"/>
</dbReference>
<dbReference type="AlphaFoldDB" id="A0A291B8J5"/>
<feature type="initiator methionine" description="Removed" evidence="10">
    <location>
        <position position="55"/>
    </location>
</feature>
<keyword evidence="9" id="KW-0315">Glutamine amidotransferase</keyword>
<gene>
    <name evidence="10" type="primary">glmS</name>
    <name evidence="13" type="ORF">BTN50_0802</name>
</gene>
<evidence type="ECO:0000256" key="6">
    <source>
        <dbReference type="ARBA" id="ARBA00022576"/>
    </source>
</evidence>
<dbReference type="Pfam" id="PF13522">
    <property type="entry name" value="GATase_6"/>
    <property type="match status" value="1"/>
</dbReference>
<feature type="domain" description="SIS" evidence="12">
    <location>
        <begin position="341"/>
        <end position="481"/>
    </location>
</feature>
<dbReference type="PANTHER" id="PTHR10937">
    <property type="entry name" value="GLUCOSAMINE--FRUCTOSE-6-PHOSPHATE AMINOTRANSFERASE, ISOMERIZING"/>
    <property type="match status" value="1"/>
</dbReference>
<dbReference type="GO" id="GO:0006002">
    <property type="term" value="P:fructose 6-phosphate metabolic process"/>
    <property type="evidence" value="ECO:0007669"/>
    <property type="project" value="TreeGrafter"/>
</dbReference>
<dbReference type="InterPro" id="IPR035490">
    <property type="entry name" value="GlmS/FrlB_SIS"/>
</dbReference>
<dbReference type="InterPro" id="IPR035466">
    <property type="entry name" value="GlmS/AgaS_SIS"/>
</dbReference>
<dbReference type="SUPFAM" id="SSF56235">
    <property type="entry name" value="N-terminal nucleophile aminohydrolases (Ntn hydrolases)"/>
    <property type="match status" value="1"/>
</dbReference>
<dbReference type="EC" id="2.6.1.16" evidence="3 10"/>
<keyword evidence="8" id="KW-0677">Repeat</keyword>
<dbReference type="FunFam" id="3.40.50.10490:FF:000001">
    <property type="entry name" value="Glutamine--fructose-6-phosphate aminotransferase [isomerizing]"/>
    <property type="match status" value="1"/>
</dbReference>
<dbReference type="PROSITE" id="PS51464">
    <property type="entry name" value="SIS"/>
    <property type="match status" value="2"/>
</dbReference>
<dbReference type="Gene3D" id="3.60.20.10">
    <property type="entry name" value="Glutamine Phosphoribosylpyrophosphate, subunit 1, domain 1"/>
    <property type="match status" value="1"/>
</dbReference>
<evidence type="ECO:0000256" key="1">
    <source>
        <dbReference type="ARBA" id="ARBA00001031"/>
    </source>
</evidence>
<evidence type="ECO:0000256" key="8">
    <source>
        <dbReference type="ARBA" id="ARBA00022737"/>
    </source>
</evidence>
<dbReference type="GO" id="GO:0006487">
    <property type="term" value="P:protein N-linked glycosylation"/>
    <property type="evidence" value="ECO:0007669"/>
    <property type="project" value="TreeGrafter"/>
</dbReference>
<evidence type="ECO:0000256" key="5">
    <source>
        <dbReference type="ARBA" id="ARBA00022490"/>
    </source>
</evidence>
<evidence type="ECO:0000256" key="2">
    <source>
        <dbReference type="ARBA" id="ARBA00004496"/>
    </source>
</evidence>
<dbReference type="InterPro" id="IPR046348">
    <property type="entry name" value="SIS_dom_sf"/>
</dbReference>
<comment type="subunit">
    <text evidence="10">Homodimer.</text>
</comment>
<feature type="active site" description="Nucleophile; for GATase activity" evidence="10">
    <location>
        <position position="56"/>
    </location>
</feature>
<dbReference type="Gene3D" id="3.40.50.10490">
    <property type="entry name" value="Glucose-6-phosphate isomerase like protein, domain 1"/>
    <property type="match status" value="2"/>
</dbReference>
<sequence>MSQGRSNGKFILTNYFNKKLHYLSPIMISTVPQNLLLQNRHRGVQYSQLNTEKFMCGIVGAVAQRDVAEILIEGLRRLEYRGYDSAGLAVINDQHQLNRLRSLGKVQVLSDALDAQPITGGTGIAHTRWATHGEPSENNAHPHISGEHIAVVHNGIIENHESLHNTLVQRGYIFTSKTDSEVIAHLVHWELAQGDSLLEAFQRTIKQLEGAYGTVVLDRRDPERLIAARSGSPLVIGLGIGENFFASDQLALLHVTRRFLFLEEGDIAEITRRNIYIHDVEGMLVERNVQESTVKHDAADKGPYRHYMQKEIFEQPKAIISTLEGRINANSVLIESLGHGAKKIFQKAEHIQIIACGTSYNAGMVARYWFESTAGVSCDVEIASEFRYRTFVTRSNSLLITLSQSGETADTLAALRLAKKRGFMATMTVCNAAGSSLVRESDIAIMTRAGTEISVASTKAFTTQLTVLLIMVTALGKQKGTVSAKKEAEIIRALHLLPAHIEQALMFDKRIEVLAEGFADKQHALFLGRGEFYPIAIEASLKLKEISYIHAEAYAAGELKHGPLALIDANMPVIVIAPNNELLEKLKSNIEEVRARGGQLYVFADESAGFQASQGMTIITMPHVEEICAPIFYIISMQLLSYHVALIKGTDVDQPRNLAKAVTVE</sequence>
<keyword evidence="14" id="KW-1185">Reference proteome</keyword>
<protein>
    <recommendedName>
        <fullName evidence="4 10">Glutamine--fructose-6-phosphate aminotransferase [isomerizing]</fullName>
        <ecNumber evidence="3 10">2.6.1.16</ecNumber>
    </recommendedName>
    <alternativeName>
        <fullName evidence="10">D-fructose-6-phosphate amidotransferase</fullName>
    </alternativeName>
    <alternativeName>
        <fullName evidence="10">GFAT</fullName>
    </alternativeName>
    <alternativeName>
        <fullName evidence="10">Glucosamine-6-phosphate synthase</fullName>
    </alternativeName>
    <alternativeName>
        <fullName evidence="10">Hexosephosphate aminotransferase</fullName>
    </alternativeName>
    <alternativeName>
        <fullName evidence="10">L-glutamine--D-fructose-6-phosphate amidotransferase</fullName>
    </alternativeName>
</protein>
<evidence type="ECO:0000256" key="10">
    <source>
        <dbReference type="HAMAP-Rule" id="MF_00164"/>
    </source>
</evidence>
<dbReference type="InterPro" id="IPR047084">
    <property type="entry name" value="GFAT_N"/>
</dbReference>
<dbReference type="Pfam" id="PF01380">
    <property type="entry name" value="SIS"/>
    <property type="match status" value="2"/>
</dbReference>
<accession>A0A291B8J5</accession>
<dbReference type="PANTHER" id="PTHR10937:SF0">
    <property type="entry name" value="GLUTAMINE--FRUCTOSE-6-PHOSPHATE TRANSAMINASE (ISOMERIZING)"/>
    <property type="match status" value="1"/>
</dbReference>
<evidence type="ECO:0000256" key="9">
    <source>
        <dbReference type="ARBA" id="ARBA00022962"/>
    </source>
</evidence>
<evidence type="ECO:0000259" key="11">
    <source>
        <dbReference type="PROSITE" id="PS51278"/>
    </source>
</evidence>
<dbReference type="CDD" id="cd05008">
    <property type="entry name" value="SIS_GlmS_GlmD_1"/>
    <property type="match status" value="1"/>
</dbReference>
<dbReference type="GO" id="GO:0097367">
    <property type="term" value="F:carbohydrate derivative binding"/>
    <property type="evidence" value="ECO:0007669"/>
    <property type="project" value="InterPro"/>
</dbReference>
<comment type="catalytic activity">
    <reaction evidence="1 10">
        <text>D-fructose 6-phosphate + L-glutamine = D-glucosamine 6-phosphate + L-glutamate</text>
        <dbReference type="Rhea" id="RHEA:13237"/>
        <dbReference type="ChEBI" id="CHEBI:29985"/>
        <dbReference type="ChEBI" id="CHEBI:58359"/>
        <dbReference type="ChEBI" id="CHEBI:58725"/>
        <dbReference type="ChEBI" id="CHEBI:61527"/>
        <dbReference type="EC" id="2.6.1.16"/>
    </reaction>
</comment>
<feature type="active site" description="For Fru-6P isomerization activity" evidence="10">
    <location>
        <position position="660"/>
    </location>
</feature>
<dbReference type="InterPro" id="IPR017932">
    <property type="entry name" value="GATase_2_dom"/>
</dbReference>
<dbReference type="FunFam" id="3.40.50.10490:FF:000002">
    <property type="entry name" value="Glutamine--fructose-6-phosphate aminotransferase [isomerizing]"/>
    <property type="match status" value="1"/>
</dbReference>